<accession>A0A0S4VQ10</accession>
<organism evidence="4">
    <name type="scientific">Ralstonia solanacearum</name>
    <name type="common">Pseudomonas solanacearum</name>
    <dbReference type="NCBI Taxonomy" id="305"/>
    <lineage>
        <taxon>Bacteria</taxon>
        <taxon>Pseudomonadati</taxon>
        <taxon>Pseudomonadota</taxon>
        <taxon>Betaproteobacteria</taxon>
        <taxon>Burkholderiales</taxon>
        <taxon>Burkholderiaceae</taxon>
        <taxon>Ralstonia</taxon>
        <taxon>Ralstonia solanacearum species complex</taxon>
    </lineage>
</organism>
<evidence type="ECO:0000313" key="2">
    <source>
        <dbReference type="EMBL" id="CUV24512.1"/>
    </source>
</evidence>
<feature type="region of interest" description="Disordered" evidence="1">
    <location>
        <begin position="1"/>
        <end position="28"/>
    </location>
</feature>
<evidence type="ECO:0000313" key="5">
    <source>
        <dbReference type="EMBL" id="CUV39163.1"/>
    </source>
</evidence>
<evidence type="ECO:0000313" key="3">
    <source>
        <dbReference type="EMBL" id="CUV27256.1"/>
    </source>
</evidence>
<sequence>MIEHVRAHAAQREHRDARPLNQRGEALPAERVGLRMRARRQDRGQGHKVHRHPGGLLQLLSAMAGRGHQHRLRHGPRPQRHQCIAAQVHAIAAGLAGHVDRAIEHQNRPKLAAQIPRPLRDRQVLARVQPLCAKLKQADTRPKRVGQFSEERLKIWRAGRLGRDLVEIRKRNASHAVSVPHG</sequence>
<dbReference type="EMBL" id="LN899826">
    <property type="protein sequence ID" value="CUV39163.1"/>
    <property type="molecule type" value="Genomic_DNA"/>
</dbReference>
<protein>
    <submittedName>
        <fullName evidence="4">Uncharacterized protein</fullName>
    </submittedName>
</protein>
<evidence type="ECO:0000256" key="1">
    <source>
        <dbReference type="SAM" id="MobiDB-lite"/>
    </source>
</evidence>
<gene>
    <name evidence="6" type="ORF">RD1301_v1_410024</name>
    <name evidence="2" type="ORF">RUN1744_v1_650088</name>
    <name evidence="3" type="ORF">RUN1985_v1_50043</name>
    <name evidence="4" type="ORF">TD1301_v1_1920022</name>
    <name evidence="5" type="ORF">TF3108_v1_230118</name>
</gene>
<name>A0A0S4VQ10_RALSL</name>
<dbReference type="EMBL" id="LN899822">
    <property type="protein sequence ID" value="CUV59379.1"/>
    <property type="molecule type" value="Genomic_DNA"/>
</dbReference>
<dbReference type="EMBL" id="LN899824">
    <property type="protein sequence ID" value="CUV27256.1"/>
    <property type="molecule type" value="Genomic_DNA"/>
</dbReference>
<dbReference type="EMBL" id="LN899823">
    <property type="protein sequence ID" value="CUV24512.1"/>
    <property type="molecule type" value="Genomic_DNA"/>
</dbReference>
<dbReference type="AlphaFoldDB" id="A0A0S4VQ10"/>
<proteinExistence type="predicted"/>
<feature type="compositionally biased region" description="Basic and acidic residues" evidence="1">
    <location>
        <begin position="1"/>
        <end position="18"/>
    </location>
</feature>
<dbReference type="EMBL" id="LN899825">
    <property type="protein sequence ID" value="CUV36153.1"/>
    <property type="molecule type" value="Genomic_DNA"/>
</dbReference>
<evidence type="ECO:0000313" key="6">
    <source>
        <dbReference type="EMBL" id="CUV59379.1"/>
    </source>
</evidence>
<reference evidence="4" key="1">
    <citation type="submission" date="2015-10" db="EMBL/GenBank/DDBJ databases">
        <authorList>
            <person name="Gilbert D.G."/>
        </authorList>
    </citation>
    <scope>NUCLEOTIDE SEQUENCE</scope>
    <source>
        <strain evidence="4">Phyl III-seqv23</strain>
    </source>
</reference>
<evidence type="ECO:0000313" key="4">
    <source>
        <dbReference type="EMBL" id="CUV36153.1"/>
    </source>
</evidence>